<dbReference type="InterPro" id="IPR002999">
    <property type="entry name" value="Tudor"/>
</dbReference>
<comment type="caution">
    <text evidence="3">The sequence shown here is derived from an EMBL/GenBank/DDBJ whole genome shotgun (WGS) entry which is preliminary data.</text>
</comment>
<dbReference type="AlphaFoldDB" id="A0AA38I1U8"/>
<dbReference type="EMBL" id="JALNTZ010000006">
    <property type="protein sequence ID" value="KAJ3648145.1"/>
    <property type="molecule type" value="Genomic_DNA"/>
</dbReference>
<evidence type="ECO:0000313" key="4">
    <source>
        <dbReference type="Proteomes" id="UP001168821"/>
    </source>
</evidence>
<dbReference type="Pfam" id="PF00567">
    <property type="entry name" value="TUDOR"/>
    <property type="match status" value="3"/>
</dbReference>
<dbReference type="PANTHER" id="PTHR22948:SF76">
    <property type="entry name" value="FI20010P1-RELATED"/>
    <property type="match status" value="1"/>
</dbReference>
<gene>
    <name evidence="3" type="ORF">Zmor_019968</name>
</gene>
<dbReference type="SMART" id="SM00333">
    <property type="entry name" value="TUDOR"/>
    <property type="match status" value="3"/>
</dbReference>
<feature type="compositionally biased region" description="Polar residues" evidence="1">
    <location>
        <begin position="134"/>
        <end position="146"/>
    </location>
</feature>
<keyword evidence="4" id="KW-1185">Reference proteome</keyword>
<protein>
    <recommendedName>
        <fullName evidence="2">Tudor domain-containing protein</fullName>
    </recommendedName>
</protein>
<dbReference type="CDD" id="cd20379">
    <property type="entry name" value="Tudor_dTUD-like"/>
    <property type="match status" value="1"/>
</dbReference>
<sequence>MDEFGLNRDDKFVDIHGREVPTRKLGIRQEEVCLLSDLKQTGVGIYQKSQYAKLATVPKNYDSEFLDYMLDAAKSYMLANKISFAEEQIMHSIEHCKAYLSSNKKPQHQVSRQSILNNRIVKTGSDEEILIQVPNTSAPKSPQTPKMKSPLHKSRVTSEQAQRRVHERGTPPQATTSQTRETLMNGVVLKQARSFSAAEDGQSVPRLRQPSRITYNIIQEEHDVMVTAIDKPNCVWVRDVMNNALLEKIHHKVNEEARYKPAAPKPWVMDKVYMARDENNWFRCRIYRYCPLTAFFLDYGNVAEVNEVREVSEELAKTPCLAVRITFKDNEYKPVVEDVIRIKRFMKNSDGTFFVNILRNSLNAATPMLKEASFRNLVEKPDYKRENWVVESRDSDGWDSPDEFPTSRKRAEATFFKKPPFFCKVENDQRVTISHVKDDVIYLKTKECFEKSREIDDVIENYAGRAKNVQRVEVDQLVLYEGEEGKFYRAVVVKVEDKRVEIEILDHGEWKRVALTALKNISEELSRAPITYFVGGKLAGFEQGLGDWQKKIIEEYAKKRKKFVVSLGFDDELDLYDGTQLLSEEFQNIKKEPRKVMLKDVEIYKPEVGTKPYFCGFYKSSNEVTFVASDALTTHMDLVTRSDVEDRVPYSPATGEVCLCYYLDHWYRCVVIRIFGKNCEVVLLDFGRVELINKEDLRKPDEKTTAIPALAIPCVLVGLPQHPNIENMLKDLILYGEFYNVEVKRISGGKCDVEVPAVYKKIRDSA</sequence>
<organism evidence="3 4">
    <name type="scientific">Zophobas morio</name>
    <dbReference type="NCBI Taxonomy" id="2755281"/>
    <lineage>
        <taxon>Eukaryota</taxon>
        <taxon>Metazoa</taxon>
        <taxon>Ecdysozoa</taxon>
        <taxon>Arthropoda</taxon>
        <taxon>Hexapoda</taxon>
        <taxon>Insecta</taxon>
        <taxon>Pterygota</taxon>
        <taxon>Neoptera</taxon>
        <taxon>Endopterygota</taxon>
        <taxon>Coleoptera</taxon>
        <taxon>Polyphaga</taxon>
        <taxon>Cucujiformia</taxon>
        <taxon>Tenebrionidae</taxon>
        <taxon>Zophobas</taxon>
    </lineage>
</organism>
<feature type="compositionally biased region" description="Polar residues" evidence="1">
    <location>
        <begin position="172"/>
        <end position="181"/>
    </location>
</feature>
<evidence type="ECO:0000313" key="3">
    <source>
        <dbReference type="EMBL" id="KAJ3648145.1"/>
    </source>
</evidence>
<feature type="region of interest" description="Disordered" evidence="1">
    <location>
        <begin position="134"/>
        <end position="181"/>
    </location>
</feature>
<evidence type="ECO:0000256" key="1">
    <source>
        <dbReference type="SAM" id="MobiDB-lite"/>
    </source>
</evidence>
<evidence type="ECO:0000259" key="2">
    <source>
        <dbReference type="PROSITE" id="PS50304"/>
    </source>
</evidence>
<dbReference type="InterPro" id="IPR050621">
    <property type="entry name" value="Tudor_domain_containing"/>
</dbReference>
<dbReference type="Gene3D" id="2.30.30.140">
    <property type="match status" value="3"/>
</dbReference>
<proteinExistence type="predicted"/>
<reference evidence="3" key="1">
    <citation type="journal article" date="2023" name="G3 (Bethesda)">
        <title>Whole genome assemblies of Zophobas morio and Tenebrio molitor.</title>
        <authorList>
            <person name="Kaur S."/>
            <person name="Stinson S.A."/>
            <person name="diCenzo G.C."/>
        </authorList>
    </citation>
    <scope>NUCLEOTIDE SEQUENCE</scope>
    <source>
        <strain evidence="3">QUZm001</strain>
    </source>
</reference>
<dbReference type="Proteomes" id="UP001168821">
    <property type="component" value="Unassembled WGS sequence"/>
</dbReference>
<dbReference type="PANTHER" id="PTHR22948">
    <property type="entry name" value="TUDOR DOMAIN CONTAINING PROTEIN"/>
    <property type="match status" value="1"/>
</dbReference>
<accession>A0AA38I1U8</accession>
<feature type="domain" description="Tudor" evidence="2">
    <location>
        <begin position="651"/>
        <end position="707"/>
    </location>
</feature>
<name>A0AA38I1U8_9CUCU</name>
<dbReference type="PROSITE" id="PS50304">
    <property type="entry name" value="TUDOR"/>
    <property type="match status" value="1"/>
</dbReference>
<dbReference type="SUPFAM" id="SSF63748">
    <property type="entry name" value="Tudor/PWWP/MBT"/>
    <property type="match status" value="3"/>
</dbReference>